<reference evidence="12 13" key="1">
    <citation type="submission" date="2016-04" db="EMBL/GenBank/DDBJ databases">
        <title>Comparative Genomics and Epigenetics of Sporosarcina ureae.</title>
        <authorList>
            <person name="Oliver A.S."/>
            <person name="Cooper K.K."/>
        </authorList>
    </citation>
    <scope>NUCLEOTIDE SEQUENCE [LARGE SCALE GENOMIC DNA]</scope>
    <source>
        <strain evidence="12 13">S204</strain>
    </source>
</reference>
<evidence type="ECO:0000256" key="7">
    <source>
        <dbReference type="ARBA" id="ARBA00023172"/>
    </source>
</evidence>
<name>A0ABN4Z387_SPOUR</name>
<keyword evidence="4" id="KW-0159">Chromosome partition</keyword>
<gene>
    <name evidence="12" type="ORF">SporoS204_12495</name>
</gene>
<evidence type="ECO:0000256" key="4">
    <source>
        <dbReference type="ARBA" id="ARBA00022829"/>
    </source>
</evidence>
<keyword evidence="13" id="KW-1185">Reference proteome</keyword>
<evidence type="ECO:0000259" key="11">
    <source>
        <dbReference type="PROSITE" id="PS51900"/>
    </source>
</evidence>
<dbReference type="InterPro" id="IPR044068">
    <property type="entry name" value="CB"/>
</dbReference>
<evidence type="ECO:0000256" key="5">
    <source>
        <dbReference type="ARBA" id="ARBA00022908"/>
    </source>
</evidence>
<evidence type="ECO:0000256" key="2">
    <source>
        <dbReference type="ARBA" id="ARBA00022490"/>
    </source>
</evidence>
<evidence type="ECO:0000313" key="13">
    <source>
        <dbReference type="Proteomes" id="UP000192486"/>
    </source>
</evidence>
<evidence type="ECO:0000256" key="8">
    <source>
        <dbReference type="ARBA" id="ARBA00023306"/>
    </source>
</evidence>
<comment type="subcellular location">
    <subcellularLocation>
        <location evidence="1">Cytoplasm</location>
    </subcellularLocation>
</comment>
<evidence type="ECO:0008006" key="14">
    <source>
        <dbReference type="Google" id="ProtNLM"/>
    </source>
</evidence>
<sequence>MLDTQPIPYKWKEGNSGSYWRLRMQLPNQENHKEINEFLLSLKVSNYSKHTILSYRNFLQKFFKDRKEASFSLTSSQIQQWFIQNEKDFQEATIKNHLIILSTFYNFCVEEGTINKSPIKSRMFPRPRMAIPKYLDKEEVAKIREKTDQLWLRDRCIFEFLYTSGCRVDEVHRLDRSDVDLEKRMAMVLGKGKKYRQVHFSEKCANLLELYIERRMDSNPALLVTSNQKANRLSKDMIRSILKKLGEDAGISGSLHPHRLRHTYATEMLAKGADLLFIADELGHTDVQTTQIYANLPKQELISLYRKYMG</sequence>
<dbReference type="InterPro" id="IPR011010">
    <property type="entry name" value="DNA_brk_join_enz"/>
</dbReference>
<dbReference type="PANTHER" id="PTHR30349">
    <property type="entry name" value="PHAGE INTEGRASE-RELATED"/>
    <property type="match status" value="1"/>
</dbReference>
<proteinExistence type="predicted"/>
<evidence type="ECO:0000256" key="6">
    <source>
        <dbReference type="ARBA" id="ARBA00023125"/>
    </source>
</evidence>
<dbReference type="Gene3D" id="1.10.150.130">
    <property type="match status" value="1"/>
</dbReference>
<dbReference type="InterPro" id="IPR013762">
    <property type="entry name" value="Integrase-like_cat_sf"/>
</dbReference>
<keyword evidence="6 9" id="KW-0238">DNA-binding</keyword>
<dbReference type="InterPro" id="IPR050090">
    <property type="entry name" value="Tyrosine_recombinase_XerCD"/>
</dbReference>
<evidence type="ECO:0000313" key="12">
    <source>
        <dbReference type="EMBL" id="ARF15763.1"/>
    </source>
</evidence>
<keyword evidence="3" id="KW-0132">Cell division</keyword>
<evidence type="ECO:0000256" key="3">
    <source>
        <dbReference type="ARBA" id="ARBA00022618"/>
    </source>
</evidence>
<dbReference type="PROSITE" id="PS51898">
    <property type="entry name" value="TYR_RECOMBINASE"/>
    <property type="match status" value="1"/>
</dbReference>
<dbReference type="InterPro" id="IPR004107">
    <property type="entry name" value="Integrase_SAM-like_N"/>
</dbReference>
<keyword evidence="2" id="KW-0963">Cytoplasm</keyword>
<dbReference type="InterPro" id="IPR002104">
    <property type="entry name" value="Integrase_catalytic"/>
</dbReference>
<dbReference type="EMBL" id="CP015108">
    <property type="protein sequence ID" value="ARF15763.1"/>
    <property type="molecule type" value="Genomic_DNA"/>
</dbReference>
<keyword evidence="5" id="KW-0229">DNA integration</keyword>
<evidence type="ECO:0000256" key="9">
    <source>
        <dbReference type="PROSITE-ProRule" id="PRU01248"/>
    </source>
</evidence>
<dbReference type="Proteomes" id="UP000192486">
    <property type="component" value="Chromosome"/>
</dbReference>
<evidence type="ECO:0000259" key="10">
    <source>
        <dbReference type="PROSITE" id="PS51898"/>
    </source>
</evidence>
<feature type="domain" description="Core-binding (CB)" evidence="11">
    <location>
        <begin position="29"/>
        <end position="109"/>
    </location>
</feature>
<dbReference type="PANTHER" id="PTHR30349:SF77">
    <property type="entry name" value="TYROSINE RECOMBINASE XERC"/>
    <property type="match status" value="1"/>
</dbReference>
<dbReference type="NCBIfam" id="NF040815">
    <property type="entry name" value="recomb_XerA_Arch"/>
    <property type="match status" value="1"/>
</dbReference>
<evidence type="ECO:0000256" key="1">
    <source>
        <dbReference type="ARBA" id="ARBA00004496"/>
    </source>
</evidence>
<feature type="domain" description="Tyr recombinase" evidence="10">
    <location>
        <begin position="130"/>
        <end position="306"/>
    </location>
</feature>
<organism evidence="12 13">
    <name type="scientific">Sporosarcina ureae</name>
    <dbReference type="NCBI Taxonomy" id="1571"/>
    <lineage>
        <taxon>Bacteria</taxon>
        <taxon>Bacillati</taxon>
        <taxon>Bacillota</taxon>
        <taxon>Bacilli</taxon>
        <taxon>Bacillales</taxon>
        <taxon>Caryophanaceae</taxon>
        <taxon>Sporosarcina</taxon>
    </lineage>
</organism>
<keyword evidence="8" id="KW-0131">Cell cycle</keyword>
<keyword evidence="7" id="KW-0233">DNA recombination</keyword>
<dbReference type="PROSITE" id="PS51900">
    <property type="entry name" value="CB"/>
    <property type="match status" value="1"/>
</dbReference>
<accession>A0ABN4Z387</accession>
<dbReference type="Pfam" id="PF02899">
    <property type="entry name" value="Phage_int_SAM_1"/>
    <property type="match status" value="1"/>
</dbReference>
<dbReference type="Gene3D" id="1.10.443.10">
    <property type="entry name" value="Intergrase catalytic core"/>
    <property type="match status" value="1"/>
</dbReference>
<protein>
    <recommendedName>
        <fullName evidence="14">Integrase</fullName>
    </recommendedName>
</protein>
<dbReference type="SUPFAM" id="SSF56349">
    <property type="entry name" value="DNA breaking-rejoining enzymes"/>
    <property type="match status" value="1"/>
</dbReference>
<dbReference type="InterPro" id="IPR010998">
    <property type="entry name" value="Integrase_recombinase_N"/>
</dbReference>
<dbReference type="Pfam" id="PF00589">
    <property type="entry name" value="Phage_integrase"/>
    <property type="match status" value="1"/>
</dbReference>